<dbReference type="Pfam" id="PF08238">
    <property type="entry name" value="Sel1"/>
    <property type="match status" value="3"/>
</dbReference>
<proteinExistence type="inferred from homology"/>
<dbReference type="Gene3D" id="1.25.40.10">
    <property type="entry name" value="Tetratricopeptide repeat domain"/>
    <property type="match status" value="1"/>
</dbReference>
<keyword evidence="3" id="KW-1185">Reference proteome</keyword>
<accession>A0A9P6MXT1</accession>
<organism evidence="2 3">
    <name type="scientific">Entomortierella chlamydospora</name>
    <dbReference type="NCBI Taxonomy" id="101097"/>
    <lineage>
        <taxon>Eukaryota</taxon>
        <taxon>Fungi</taxon>
        <taxon>Fungi incertae sedis</taxon>
        <taxon>Mucoromycota</taxon>
        <taxon>Mortierellomycotina</taxon>
        <taxon>Mortierellomycetes</taxon>
        <taxon>Mortierellales</taxon>
        <taxon>Mortierellaceae</taxon>
        <taxon>Entomortierella</taxon>
    </lineage>
</organism>
<dbReference type="InterPro" id="IPR006597">
    <property type="entry name" value="Sel1-like"/>
</dbReference>
<reference evidence="2" key="1">
    <citation type="journal article" date="2020" name="Fungal Divers.">
        <title>Resolving the Mortierellaceae phylogeny through synthesis of multi-gene phylogenetics and phylogenomics.</title>
        <authorList>
            <person name="Vandepol N."/>
            <person name="Liber J."/>
            <person name="Desiro A."/>
            <person name="Na H."/>
            <person name="Kennedy M."/>
            <person name="Barry K."/>
            <person name="Grigoriev I.V."/>
            <person name="Miller A.N."/>
            <person name="O'Donnell K."/>
            <person name="Stajich J.E."/>
            <person name="Bonito G."/>
        </authorList>
    </citation>
    <scope>NUCLEOTIDE SEQUENCE</scope>
    <source>
        <strain evidence="2">NRRL 2769</strain>
    </source>
</reference>
<gene>
    <name evidence="2" type="ORF">BGZ80_007809</name>
</gene>
<protein>
    <recommendedName>
        <fullName evidence="4">Sel1 repeat family protein</fullName>
    </recommendedName>
</protein>
<dbReference type="EMBL" id="JAAAID010000407">
    <property type="protein sequence ID" value="KAG0017882.1"/>
    <property type="molecule type" value="Genomic_DNA"/>
</dbReference>
<dbReference type="Proteomes" id="UP000703661">
    <property type="component" value="Unassembled WGS sequence"/>
</dbReference>
<evidence type="ECO:0008006" key="4">
    <source>
        <dbReference type="Google" id="ProtNLM"/>
    </source>
</evidence>
<name>A0A9P6MXT1_9FUNG</name>
<dbReference type="SUPFAM" id="SSF81901">
    <property type="entry name" value="HCP-like"/>
    <property type="match status" value="1"/>
</dbReference>
<comment type="caution">
    <text evidence="2">The sequence shown here is derived from an EMBL/GenBank/DDBJ whole genome shotgun (WGS) entry which is preliminary data.</text>
</comment>
<dbReference type="SMART" id="SM00671">
    <property type="entry name" value="SEL1"/>
    <property type="match status" value="3"/>
</dbReference>
<dbReference type="PANTHER" id="PTHR11102:SF160">
    <property type="entry name" value="ERAD-ASSOCIATED E3 UBIQUITIN-PROTEIN LIGASE COMPONENT HRD3"/>
    <property type="match status" value="1"/>
</dbReference>
<dbReference type="PANTHER" id="PTHR11102">
    <property type="entry name" value="SEL-1-LIKE PROTEIN"/>
    <property type="match status" value="1"/>
</dbReference>
<dbReference type="InterPro" id="IPR011990">
    <property type="entry name" value="TPR-like_helical_dom_sf"/>
</dbReference>
<evidence type="ECO:0000313" key="3">
    <source>
        <dbReference type="Proteomes" id="UP000703661"/>
    </source>
</evidence>
<comment type="similarity">
    <text evidence="1">Belongs to the sel-1 family.</text>
</comment>
<dbReference type="AlphaFoldDB" id="A0A9P6MXT1"/>
<dbReference type="InterPro" id="IPR050767">
    <property type="entry name" value="Sel1_AlgK"/>
</dbReference>
<evidence type="ECO:0000313" key="2">
    <source>
        <dbReference type="EMBL" id="KAG0017882.1"/>
    </source>
</evidence>
<evidence type="ECO:0000256" key="1">
    <source>
        <dbReference type="ARBA" id="ARBA00038101"/>
    </source>
</evidence>
<sequence length="181" mass="20408">MHERGYGVTQSYSHAIDWYKKASSQGHIKAQYNLGVLYEKGYGVPQDYSKAGEWYQKAASYGHVSAQYNLGVVYHSGLGVAQDYFKAAEWYQKAAEQGHTRAQLNLDAVKIKNLSTNDILVPNMTEKYPQIFHVIYRDNTSGAITPLLKTIDIELQFGSKTEKHIVLWDDIKAASNDTLDV</sequence>